<proteinExistence type="predicted"/>
<feature type="compositionally biased region" description="Acidic residues" evidence="1">
    <location>
        <begin position="999"/>
        <end position="1013"/>
    </location>
</feature>
<evidence type="ECO:0000256" key="1">
    <source>
        <dbReference type="SAM" id="MobiDB-lite"/>
    </source>
</evidence>
<feature type="compositionally biased region" description="Acidic residues" evidence="1">
    <location>
        <begin position="929"/>
        <end position="947"/>
    </location>
</feature>
<comment type="caution">
    <text evidence="2">The sequence shown here is derived from an EMBL/GenBank/DDBJ whole genome shotgun (WGS) entry which is preliminary data.</text>
</comment>
<dbReference type="EMBL" id="JAQJAC010000002">
    <property type="protein sequence ID" value="KAJ5596224.1"/>
    <property type="molecule type" value="Genomic_DNA"/>
</dbReference>
<accession>A0AAD6DXV4</accession>
<protein>
    <submittedName>
        <fullName evidence="2">Uncharacterized protein</fullName>
    </submittedName>
</protein>
<sequence>MEAPLELEFDRSRQKALNKRFVDIGLHGKAPEKNKVLKVLRKAYDYVGAPVSLRSPRQRNKLKKAIRDRTDELPQSVLDGNENEEQLQHNLYKIVQAIHAAWHPDLQVKKVPKPTPAPKQAPPLASPPSFFATVPMVFPDIDLQVVRASNVKQSVPFRLSDFMEQGSGAKSFSSDMNWIDGSKVRYSLLWDALNDAALIQYDDDTLWLSPWPLYCVKLPDGPEYAEEGEVRLTESNFISCIRRMIDEKFPRLRIEDVMQDHAGPITRPNFTIIIRPKNAIGGALQPSNDRTLSLPSSYDKSRSWPKKVTLPVVDRDRLSRPRHERAGKLPGPKIPLVGHRHGKKIKQAAPPSSAGKKAILGGLEPVQFQRRRPAPATDEGIQPSAKRQRQYGMTEWPRISRVRRLAMGLKDLSSGNKNTKDGGHFLNLCQDIITEIEEIEKSPDLHGHHKVEVHENYFEIVSHFLEEVFHRLQTKSGLSNDALIYAKRMGSELTDLIAPRSLEEADIPHTIKMGDVVLHNIVGYLERLDDHGKDEEVNQIESQFFLDIGMSTLDNIMQFSEEGPSPRGYLPVLELMSCILEEIAQQIREQKPLQNIAPVFEIATFLEIILEENQDDDGYFLDEVLTMILQPASDLMEVQGLRMNPGVEQEDSGDKTELDPRVLSLDVAGILFDAYDLRTEKGTKSAPSNDISKIFRAIFEKFSKSVDLEIYKPEGIPPLLSLLFLASEVFARLQDVDMRERGLEINPGSVGSFLHICLIVYLHMLRSLGQGDMHQRNDAKILYDFPSWAIPLVREVIEEAKFNDARIESKTPVRELVYFLEMIELYQKSSEVPPWSQFSKTKFETSMTPFYANVYTEEELEEKPLNERDIPDGEAIDDLCTEVIADYSFSRMGVNEMEVDSEQKLRMPELQGHFYKTIRTLIKNLRDDNNDDDEEEDGEVNEEEYDSDTASNASKTSSNSSSSSGSTTSRSSDTSSGSGDSDSSSDGEEGEDTVPQLDSGDEADDTSDDEDVEMSGISDVASDDSDKPDRSSDNSPNESQDESSDSE</sequence>
<organism evidence="2 3">
    <name type="scientific">Penicillium hetheringtonii</name>
    <dbReference type="NCBI Taxonomy" id="911720"/>
    <lineage>
        <taxon>Eukaryota</taxon>
        <taxon>Fungi</taxon>
        <taxon>Dikarya</taxon>
        <taxon>Ascomycota</taxon>
        <taxon>Pezizomycotina</taxon>
        <taxon>Eurotiomycetes</taxon>
        <taxon>Eurotiomycetidae</taxon>
        <taxon>Eurotiales</taxon>
        <taxon>Aspergillaceae</taxon>
        <taxon>Penicillium</taxon>
    </lineage>
</organism>
<feature type="region of interest" description="Disordered" evidence="1">
    <location>
        <begin position="318"/>
        <end position="338"/>
    </location>
</feature>
<evidence type="ECO:0000313" key="2">
    <source>
        <dbReference type="EMBL" id="KAJ5596224.1"/>
    </source>
</evidence>
<keyword evidence="3" id="KW-1185">Reference proteome</keyword>
<feature type="compositionally biased region" description="Low complexity" evidence="1">
    <location>
        <begin position="948"/>
        <end position="982"/>
    </location>
</feature>
<feature type="compositionally biased region" description="Acidic residues" evidence="1">
    <location>
        <begin position="983"/>
        <end position="992"/>
    </location>
</feature>
<evidence type="ECO:0000313" key="3">
    <source>
        <dbReference type="Proteomes" id="UP001216150"/>
    </source>
</evidence>
<name>A0AAD6DXV4_9EURO</name>
<gene>
    <name evidence="2" type="ORF">N7450_002682</name>
</gene>
<feature type="region of interest" description="Disordered" evidence="1">
    <location>
        <begin position="926"/>
        <end position="1047"/>
    </location>
</feature>
<feature type="compositionally biased region" description="Basic and acidic residues" evidence="1">
    <location>
        <begin position="318"/>
        <end position="327"/>
    </location>
</feature>
<reference evidence="2 3" key="1">
    <citation type="journal article" date="2023" name="IMA Fungus">
        <title>Comparative genomic study of the Penicillium genus elucidates a diverse pangenome and 15 lateral gene transfer events.</title>
        <authorList>
            <person name="Petersen C."/>
            <person name="Sorensen T."/>
            <person name="Nielsen M.R."/>
            <person name="Sondergaard T.E."/>
            <person name="Sorensen J.L."/>
            <person name="Fitzpatrick D.A."/>
            <person name="Frisvad J.C."/>
            <person name="Nielsen K.L."/>
        </authorList>
    </citation>
    <scope>NUCLEOTIDE SEQUENCE [LARGE SCALE GENOMIC DNA]</scope>
    <source>
        <strain evidence="2 3">IBT 29057</strain>
    </source>
</reference>
<dbReference type="Proteomes" id="UP001216150">
    <property type="component" value="Unassembled WGS sequence"/>
</dbReference>
<dbReference type="AlphaFoldDB" id="A0AAD6DXV4"/>
<feature type="region of interest" description="Disordered" evidence="1">
    <location>
        <begin position="371"/>
        <end position="392"/>
    </location>
</feature>